<evidence type="ECO:0000313" key="3">
    <source>
        <dbReference type="Proteomes" id="UP000627369"/>
    </source>
</evidence>
<feature type="compositionally biased region" description="Basic and acidic residues" evidence="1">
    <location>
        <begin position="28"/>
        <end position="63"/>
    </location>
</feature>
<feature type="region of interest" description="Disordered" evidence="1">
    <location>
        <begin position="20"/>
        <end position="71"/>
    </location>
</feature>
<dbReference type="RefSeq" id="WP_189670416.1">
    <property type="nucleotide sequence ID" value="NZ_BNAS01000005.1"/>
</dbReference>
<sequence>MSTFAPTATLRIVDVFASRAAAASSPSRRQDVPAHDDREAMHREAERLARQRAQAERARDNAAARHPLALR</sequence>
<dbReference type="EMBL" id="BNAS01000005">
    <property type="protein sequence ID" value="GHH75998.1"/>
    <property type="molecule type" value="Genomic_DNA"/>
</dbReference>
<keyword evidence="3" id="KW-1185">Reference proteome</keyword>
<dbReference type="Proteomes" id="UP000627369">
    <property type="component" value="Unassembled WGS sequence"/>
</dbReference>
<gene>
    <name evidence="2" type="ORF">GCM10017772_33350</name>
</gene>
<name>A0A919G0R9_9MICO</name>
<organism evidence="2 3">
    <name type="scientific">Promicromonospora soli</name>
    <dbReference type="NCBI Taxonomy" id="2035533"/>
    <lineage>
        <taxon>Bacteria</taxon>
        <taxon>Bacillati</taxon>
        <taxon>Actinomycetota</taxon>
        <taxon>Actinomycetes</taxon>
        <taxon>Micrococcales</taxon>
        <taxon>Promicromonosporaceae</taxon>
        <taxon>Promicromonospora</taxon>
    </lineage>
</organism>
<proteinExistence type="predicted"/>
<evidence type="ECO:0000313" key="2">
    <source>
        <dbReference type="EMBL" id="GHH75998.1"/>
    </source>
</evidence>
<protein>
    <submittedName>
        <fullName evidence="2">Uncharacterized protein</fullName>
    </submittedName>
</protein>
<dbReference type="AlphaFoldDB" id="A0A919G0R9"/>
<reference evidence="2" key="2">
    <citation type="submission" date="2020-09" db="EMBL/GenBank/DDBJ databases">
        <authorList>
            <person name="Sun Q."/>
            <person name="Zhou Y."/>
        </authorList>
    </citation>
    <scope>NUCLEOTIDE SEQUENCE</scope>
    <source>
        <strain evidence="2">CGMCC 4.7398</strain>
    </source>
</reference>
<comment type="caution">
    <text evidence="2">The sequence shown here is derived from an EMBL/GenBank/DDBJ whole genome shotgun (WGS) entry which is preliminary data.</text>
</comment>
<evidence type="ECO:0000256" key="1">
    <source>
        <dbReference type="SAM" id="MobiDB-lite"/>
    </source>
</evidence>
<accession>A0A919G0R9</accession>
<reference evidence="2" key="1">
    <citation type="journal article" date="2014" name="Int. J. Syst. Evol. Microbiol.">
        <title>Complete genome sequence of Corynebacterium casei LMG S-19264T (=DSM 44701T), isolated from a smear-ripened cheese.</title>
        <authorList>
            <consortium name="US DOE Joint Genome Institute (JGI-PGF)"/>
            <person name="Walter F."/>
            <person name="Albersmeier A."/>
            <person name="Kalinowski J."/>
            <person name="Ruckert C."/>
        </authorList>
    </citation>
    <scope>NUCLEOTIDE SEQUENCE</scope>
    <source>
        <strain evidence="2">CGMCC 4.7398</strain>
    </source>
</reference>